<keyword evidence="2" id="KW-0946">Virion</keyword>
<gene>
    <name evidence="4" type="ORF">LCGC14_2910280</name>
</gene>
<comment type="caution">
    <text evidence="4">The sequence shown here is derived from an EMBL/GenBank/DDBJ whole genome shotgun (WGS) entry which is preliminary data.</text>
</comment>
<dbReference type="InterPro" id="IPR054612">
    <property type="entry name" value="Phage_capsid-like_C"/>
</dbReference>
<accession>A0A0F8YDN0</accession>
<evidence type="ECO:0000256" key="2">
    <source>
        <dbReference type="ARBA" id="ARBA00022844"/>
    </source>
</evidence>
<dbReference type="Gene3D" id="3.30.2320.10">
    <property type="entry name" value="hypothetical protein PF0899 domain"/>
    <property type="match status" value="1"/>
</dbReference>
<protein>
    <recommendedName>
        <fullName evidence="3">Phage capsid-like C-terminal domain-containing protein</fullName>
    </recommendedName>
</protein>
<reference evidence="4" key="1">
    <citation type="journal article" date="2015" name="Nature">
        <title>Complex archaea that bridge the gap between prokaryotes and eukaryotes.</title>
        <authorList>
            <person name="Spang A."/>
            <person name="Saw J.H."/>
            <person name="Jorgensen S.L."/>
            <person name="Zaremba-Niedzwiedzka K."/>
            <person name="Martijn J."/>
            <person name="Lind A.E."/>
            <person name="van Eijk R."/>
            <person name="Schleper C."/>
            <person name="Guy L."/>
            <person name="Ettema T.J."/>
        </authorList>
    </citation>
    <scope>NUCLEOTIDE SEQUENCE</scope>
</reference>
<feature type="domain" description="Phage capsid-like C-terminal" evidence="3">
    <location>
        <begin position="1"/>
        <end position="183"/>
    </location>
</feature>
<dbReference type="Pfam" id="PF05065">
    <property type="entry name" value="Phage_capsid"/>
    <property type="match status" value="1"/>
</dbReference>
<name>A0A0F8YDN0_9ZZZZ</name>
<sequence length="186" mass="20122">NMESFVKQALVTQFARLEGVGFVNGNSVGQPQGFMQDSSVTSITSSISANFEANDLIEVLYELLEPYVANSTWVLNRDTIRLIRQFVTGDGQYLWAAGIRADARPAGILDRPYVAADAMPQVGSSNVIAMFGDFRVAYTVVDRIAMDLITDIFSSKATGAVEFSARRRTGGKVIVPQAIKSLTCGA</sequence>
<evidence type="ECO:0000313" key="4">
    <source>
        <dbReference type="EMBL" id="KKK71800.1"/>
    </source>
</evidence>
<dbReference type="AlphaFoldDB" id="A0A0F8YDN0"/>
<organism evidence="4">
    <name type="scientific">marine sediment metagenome</name>
    <dbReference type="NCBI Taxonomy" id="412755"/>
    <lineage>
        <taxon>unclassified sequences</taxon>
        <taxon>metagenomes</taxon>
        <taxon>ecological metagenomes</taxon>
    </lineage>
</organism>
<dbReference type="NCBIfam" id="TIGR01554">
    <property type="entry name" value="major_cap_HK97"/>
    <property type="match status" value="1"/>
</dbReference>
<dbReference type="EMBL" id="LAZR01057565">
    <property type="protein sequence ID" value="KKK71800.1"/>
    <property type="molecule type" value="Genomic_DNA"/>
</dbReference>
<dbReference type="SUPFAM" id="SSF56563">
    <property type="entry name" value="Major capsid protein gp5"/>
    <property type="match status" value="1"/>
</dbReference>
<proteinExistence type="predicted"/>
<dbReference type="InterPro" id="IPR024455">
    <property type="entry name" value="Phage_capsid"/>
</dbReference>
<evidence type="ECO:0000256" key="1">
    <source>
        <dbReference type="ARBA" id="ARBA00004328"/>
    </source>
</evidence>
<evidence type="ECO:0000259" key="3">
    <source>
        <dbReference type="Pfam" id="PF05065"/>
    </source>
</evidence>
<feature type="non-terminal residue" evidence="4">
    <location>
        <position position="1"/>
    </location>
</feature>
<dbReference type="Gene3D" id="3.30.2400.10">
    <property type="entry name" value="Major capsid protein gp5"/>
    <property type="match status" value="1"/>
</dbReference>
<comment type="subcellular location">
    <subcellularLocation>
        <location evidence="1">Virion</location>
    </subcellularLocation>
</comment>
<dbReference type="GO" id="GO:0044423">
    <property type="term" value="C:virion component"/>
    <property type="evidence" value="ECO:0007669"/>
    <property type="project" value="UniProtKB-KW"/>
</dbReference>